<dbReference type="Proteomes" id="UP001583172">
    <property type="component" value="Unassembled WGS sequence"/>
</dbReference>
<comment type="caution">
    <text evidence="2">The sequence shown here is derived from an EMBL/GenBank/DDBJ whole genome shotgun (WGS) entry which is preliminary data.</text>
</comment>
<evidence type="ECO:0000313" key="3">
    <source>
        <dbReference type="Proteomes" id="UP001583172"/>
    </source>
</evidence>
<gene>
    <name evidence="2" type="ORF">VTJ49DRAFT_3854</name>
</gene>
<evidence type="ECO:0000256" key="1">
    <source>
        <dbReference type="ARBA" id="ARBA00005437"/>
    </source>
</evidence>
<accession>A0ABR3VR67</accession>
<dbReference type="InterPro" id="IPR007612">
    <property type="entry name" value="LOR"/>
</dbReference>
<dbReference type="SUPFAM" id="SSF54518">
    <property type="entry name" value="Tubby C-terminal domain-like"/>
    <property type="match status" value="1"/>
</dbReference>
<sequence>MVRAGLPDKMAQTQQACPLAVSNLRYPQPQALVMKEWGDAFKVTLGNNQIMTVQRRGVFGFSDLGKQVKELYMGNTKLLTITHDRVWFGRPTISINRVTGRQGEDGTPVMKTKPGRAVWLGRRKMTANLMPPGSEPVKVTLKTKTFNSAKGSIVNAASKQTLATIERKRFSAREMLAGQQSYTVTVQPNVDMAVVSAMMVCFDEFFYEGK</sequence>
<dbReference type="InterPro" id="IPR038595">
    <property type="entry name" value="LOR_sf"/>
</dbReference>
<dbReference type="EMBL" id="JAZGSY010000003">
    <property type="protein sequence ID" value="KAL1844198.1"/>
    <property type="molecule type" value="Genomic_DNA"/>
</dbReference>
<dbReference type="Gene3D" id="2.40.160.200">
    <property type="entry name" value="LURP1-related"/>
    <property type="match status" value="1"/>
</dbReference>
<name>A0ABR3VR67_HUMIN</name>
<reference evidence="2 3" key="1">
    <citation type="journal article" date="2024" name="Commun. Biol.">
        <title>Comparative genomic analysis of thermophilic fungi reveals convergent evolutionary adaptations and gene losses.</title>
        <authorList>
            <person name="Steindorff A.S."/>
            <person name="Aguilar-Pontes M.V."/>
            <person name="Robinson A.J."/>
            <person name="Andreopoulos B."/>
            <person name="LaButti K."/>
            <person name="Kuo A."/>
            <person name="Mondo S."/>
            <person name="Riley R."/>
            <person name="Otillar R."/>
            <person name="Haridas S."/>
            <person name="Lipzen A."/>
            <person name="Grimwood J."/>
            <person name="Schmutz J."/>
            <person name="Clum A."/>
            <person name="Reid I.D."/>
            <person name="Moisan M.C."/>
            <person name="Butler G."/>
            <person name="Nguyen T.T.M."/>
            <person name="Dewar K."/>
            <person name="Conant G."/>
            <person name="Drula E."/>
            <person name="Henrissat B."/>
            <person name="Hansel C."/>
            <person name="Singer S."/>
            <person name="Hutchinson M.I."/>
            <person name="de Vries R.P."/>
            <person name="Natvig D.O."/>
            <person name="Powell A.J."/>
            <person name="Tsang A."/>
            <person name="Grigoriev I.V."/>
        </authorList>
    </citation>
    <scope>NUCLEOTIDE SEQUENCE [LARGE SCALE GENOMIC DNA]</scope>
    <source>
        <strain evidence="2 3">CBS 620.91</strain>
    </source>
</reference>
<dbReference type="InterPro" id="IPR025659">
    <property type="entry name" value="Tubby-like_C"/>
</dbReference>
<evidence type="ECO:0000313" key="2">
    <source>
        <dbReference type="EMBL" id="KAL1844198.1"/>
    </source>
</evidence>
<protein>
    <recommendedName>
        <fullName evidence="4">Tubby C-terminal-like domain-containing protein</fullName>
    </recommendedName>
</protein>
<keyword evidence="3" id="KW-1185">Reference proteome</keyword>
<comment type="similarity">
    <text evidence="1">Belongs to the LOR family.</text>
</comment>
<evidence type="ECO:0008006" key="4">
    <source>
        <dbReference type="Google" id="ProtNLM"/>
    </source>
</evidence>
<dbReference type="Pfam" id="PF04525">
    <property type="entry name" value="LOR"/>
    <property type="match status" value="1"/>
</dbReference>
<proteinExistence type="inferred from homology"/>
<organism evidence="2 3">
    <name type="scientific">Humicola insolens</name>
    <name type="common">Soft-rot fungus</name>
    <dbReference type="NCBI Taxonomy" id="85995"/>
    <lineage>
        <taxon>Eukaryota</taxon>
        <taxon>Fungi</taxon>
        <taxon>Dikarya</taxon>
        <taxon>Ascomycota</taxon>
        <taxon>Pezizomycotina</taxon>
        <taxon>Sordariomycetes</taxon>
        <taxon>Sordariomycetidae</taxon>
        <taxon>Sordariales</taxon>
        <taxon>Chaetomiaceae</taxon>
        <taxon>Mycothermus</taxon>
    </lineage>
</organism>